<sequence length="338" mass="37590">MRTHIALSCLIGLSQCRNKQQPLVLSTNSIDQPPIGFGTWNLKENPENTTNAVAFALEKGYRQIDCAAAYGNEEAVGKGIRSGLKTAGLRREEIWVTSKLWNDHHAPDRVEEGFNKTLQDLGLDYLDLYLMHWPVGKGPDDKKYHYDYVETWKAMTKLLSSGRVKKIGISNFSPSQLKELVKHSLKGDSPLPAVHQMELHPYLPQTKWILAHQAHGIAITAYSPLGNMNPTYGDRSRRSTTTQSKAPPLLENETIKEIAKKRDCTPAQVVLAWGINRGTSVIPKSSHEEHIEDNLGATKCGLAATDFADIDQLGKEPTRFNNPSEGWGVHLFDGLDDA</sequence>
<dbReference type="PIRSF" id="PIRSF000097">
    <property type="entry name" value="AKR"/>
    <property type="match status" value="1"/>
</dbReference>
<evidence type="ECO:0000256" key="2">
    <source>
        <dbReference type="PIRSR" id="PIRSR000097-1"/>
    </source>
</evidence>
<dbReference type="EMBL" id="WVTA01000001">
    <property type="protein sequence ID" value="KAK3217061.1"/>
    <property type="molecule type" value="Genomic_DNA"/>
</dbReference>
<feature type="binding site" evidence="3">
    <location>
        <position position="132"/>
    </location>
    <ligand>
        <name>substrate</name>
    </ligand>
</feature>
<keyword evidence="7" id="KW-1185">Reference proteome</keyword>
<proteinExistence type="predicted"/>
<feature type="active site" description="Proton donor" evidence="2">
    <location>
        <position position="70"/>
    </location>
</feature>
<accession>A0AAN6M9S1</accession>
<evidence type="ECO:0000313" key="6">
    <source>
        <dbReference type="EMBL" id="KAK3217061.1"/>
    </source>
</evidence>
<feature type="domain" description="NADP-dependent oxidoreductase" evidence="5">
    <location>
        <begin position="34"/>
        <end position="313"/>
    </location>
</feature>
<dbReference type="GO" id="GO:0016491">
    <property type="term" value="F:oxidoreductase activity"/>
    <property type="evidence" value="ECO:0007669"/>
    <property type="project" value="UniProtKB-KW"/>
</dbReference>
<protein>
    <recommendedName>
        <fullName evidence="5">NADP-dependent oxidoreductase domain-containing protein</fullName>
    </recommendedName>
</protein>
<feature type="site" description="Lowers pKa of active site Tyr" evidence="4">
    <location>
        <position position="99"/>
    </location>
</feature>
<evidence type="ECO:0000256" key="1">
    <source>
        <dbReference type="ARBA" id="ARBA00023002"/>
    </source>
</evidence>
<evidence type="ECO:0000256" key="3">
    <source>
        <dbReference type="PIRSR" id="PIRSR000097-2"/>
    </source>
</evidence>
<dbReference type="SUPFAM" id="SSF51430">
    <property type="entry name" value="NAD(P)-linked oxidoreductase"/>
    <property type="match status" value="1"/>
</dbReference>
<dbReference type="PRINTS" id="PR00069">
    <property type="entry name" value="ALDKETRDTASE"/>
</dbReference>
<dbReference type="InterPro" id="IPR020471">
    <property type="entry name" value="AKR"/>
</dbReference>
<gene>
    <name evidence="6" type="ORF">GRF29_1g1820455</name>
</gene>
<comment type="caution">
    <text evidence="6">The sequence shown here is derived from an EMBL/GenBank/DDBJ whole genome shotgun (WGS) entry which is preliminary data.</text>
</comment>
<dbReference type="Pfam" id="PF00248">
    <property type="entry name" value="Aldo_ket_red"/>
    <property type="match status" value="1"/>
</dbReference>
<evidence type="ECO:0000256" key="4">
    <source>
        <dbReference type="PIRSR" id="PIRSR000097-3"/>
    </source>
</evidence>
<name>A0AAN6M9S1_9PLEO</name>
<evidence type="ECO:0000259" key="5">
    <source>
        <dbReference type="Pfam" id="PF00248"/>
    </source>
</evidence>
<reference evidence="6 7" key="1">
    <citation type="submission" date="2021-02" db="EMBL/GenBank/DDBJ databases">
        <title>Genome assembly of Pseudopithomyces chartarum.</title>
        <authorList>
            <person name="Jauregui R."/>
            <person name="Singh J."/>
            <person name="Voisey C."/>
        </authorList>
    </citation>
    <scope>NUCLEOTIDE SEQUENCE [LARGE SCALE GENOMIC DNA]</scope>
    <source>
        <strain evidence="6 7">AGR01</strain>
    </source>
</reference>
<dbReference type="InterPro" id="IPR023210">
    <property type="entry name" value="NADP_OxRdtase_dom"/>
</dbReference>
<keyword evidence="1" id="KW-0560">Oxidoreductase</keyword>
<dbReference type="CDD" id="cd19071">
    <property type="entry name" value="AKR_AKR1-5-like"/>
    <property type="match status" value="1"/>
</dbReference>
<dbReference type="InterPro" id="IPR036812">
    <property type="entry name" value="NAD(P)_OxRdtase_dom_sf"/>
</dbReference>
<dbReference type="PANTHER" id="PTHR11732">
    <property type="entry name" value="ALDO/KETO REDUCTASE"/>
    <property type="match status" value="1"/>
</dbReference>
<evidence type="ECO:0000313" key="7">
    <source>
        <dbReference type="Proteomes" id="UP001280581"/>
    </source>
</evidence>
<dbReference type="Proteomes" id="UP001280581">
    <property type="component" value="Unassembled WGS sequence"/>
</dbReference>
<dbReference type="AlphaFoldDB" id="A0AAN6M9S1"/>
<organism evidence="6 7">
    <name type="scientific">Pseudopithomyces chartarum</name>
    <dbReference type="NCBI Taxonomy" id="1892770"/>
    <lineage>
        <taxon>Eukaryota</taxon>
        <taxon>Fungi</taxon>
        <taxon>Dikarya</taxon>
        <taxon>Ascomycota</taxon>
        <taxon>Pezizomycotina</taxon>
        <taxon>Dothideomycetes</taxon>
        <taxon>Pleosporomycetidae</taxon>
        <taxon>Pleosporales</taxon>
        <taxon>Massarineae</taxon>
        <taxon>Didymosphaeriaceae</taxon>
        <taxon>Pseudopithomyces</taxon>
    </lineage>
</organism>
<dbReference type="Gene3D" id="3.20.20.100">
    <property type="entry name" value="NADP-dependent oxidoreductase domain"/>
    <property type="match status" value="1"/>
</dbReference>